<evidence type="ECO:0000313" key="3">
    <source>
        <dbReference type="Proteomes" id="UP000215148"/>
    </source>
</evidence>
<dbReference type="AlphaFoldDB" id="A0A223MXV6"/>
<organism evidence="2 3">
    <name type="scientific">Vibrio qinghaiensis</name>
    <dbReference type="NCBI Taxonomy" id="2025808"/>
    <lineage>
        <taxon>Bacteria</taxon>
        <taxon>Pseudomonadati</taxon>
        <taxon>Pseudomonadota</taxon>
        <taxon>Gammaproteobacteria</taxon>
        <taxon>Vibrionales</taxon>
        <taxon>Vibrionaceae</taxon>
        <taxon>Vibrio</taxon>
    </lineage>
</organism>
<protein>
    <submittedName>
        <fullName evidence="2">Uncharacterized protein</fullName>
    </submittedName>
</protein>
<sequence>MKKHSKRWKEFGQIIEIIDIRINKQQRILVKLRKLSQELEEHIDEYWQRIEVLQQELKSLAVVKETNALSRLFMRRESIKTSIESVFFDASVTRQKAEDLASEIEQVEAEKRRLEKRKDALHEIREELRYEKEC</sequence>
<proteinExistence type="predicted"/>
<feature type="coiled-coil region" evidence="1">
    <location>
        <begin position="22"/>
        <end position="56"/>
    </location>
</feature>
<dbReference type="Proteomes" id="UP000215148">
    <property type="component" value="Chromosome 1"/>
</dbReference>
<evidence type="ECO:0000256" key="1">
    <source>
        <dbReference type="SAM" id="Coils"/>
    </source>
</evidence>
<name>A0A223MXV6_9VIBR</name>
<keyword evidence="3" id="KW-1185">Reference proteome</keyword>
<feature type="coiled-coil region" evidence="1">
    <location>
        <begin position="90"/>
        <end position="131"/>
    </location>
</feature>
<gene>
    <name evidence="2" type="ORF">CCZ37_07295</name>
</gene>
<accession>A0A223MXV6</accession>
<dbReference type="EMBL" id="CP022741">
    <property type="protein sequence ID" value="ASU22406.1"/>
    <property type="molecule type" value="Genomic_DNA"/>
</dbReference>
<keyword evidence="1" id="KW-0175">Coiled coil</keyword>
<evidence type="ECO:0000313" key="2">
    <source>
        <dbReference type="EMBL" id="ASU22406.1"/>
    </source>
</evidence>
<dbReference type="KEGG" id="vqi:CCZ37_07295"/>
<dbReference type="RefSeq" id="WP_010317947.1">
    <property type="nucleotide sequence ID" value="NZ_CAWNHI010000001.1"/>
</dbReference>
<reference evidence="2 3" key="1">
    <citation type="submission" date="2017-08" db="EMBL/GenBank/DDBJ databases">
        <title>The Vibrio qinghaiensis sp.-Q67 is a luminous bacteria isolated firstly from Qinghai lake, Qinghai province, China, which has been proved to be very sensitive to detect environmental and food pollutants. Therefore, complete genome analysis of V. qinghaiensis sp.-Q67 highlights the potential application of this strain on detection of hazards in the contaminated environments.</title>
        <authorList>
            <person name="Gong L."/>
        </authorList>
    </citation>
    <scope>NUCLEOTIDE SEQUENCE [LARGE SCALE GENOMIC DNA]</scope>
    <source>
        <strain evidence="2 3">Q67</strain>
    </source>
</reference>